<proteinExistence type="predicted"/>
<keyword evidence="3" id="KW-1185">Reference proteome</keyword>
<dbReference type="EMBL" id="KY316062">
    <property type="protein sequence ID" value="APU00305.1"/>
    <property type="molecule type" value="Genomic_DNA"/>
</dbReference>
<evidence type="ECO:0000256" key="1">
    <source>
        <dbReference type="SAM" id="MobiDB-lite"/>
    </source>
</evidence>
<name>A0A1L7DQG6_9CAUD</name>
<dbReference type="RefSeq" id="YP_009788873.1">
    <property type="nucleotide sequence ID" value="NC_047804.1"/>
</dbReference>
<dbReference type="GeneID" id="54979007"/>
<dbReference type="Proteomes" id="UP000222868">
    <property type="component" value="Segment"/>
</dbReference>
<feature type="region of interest" description="Disordered" evidence="1">
    <location>
        <begin position="1"/>
        <end position="42"/>
    </location>
</feature>
<evidence type="ECO:0000313" key="3">
    <source>
        <dbReference type="Proteomes" id="UP000222868"/>
    </source>
</evidence>
<evidence type="ECO:0000313" key="2">
    <source>
        <dbReference type="EMBL" id="APU00305.1"/>
    </source>
</evidence>
<protein>
    <submittedName>
        <fullName evidence="2">Capsid and scaffold protein</fullName>
    </submittedName>
</protein>
<dbReference type="KEGG" id="vg:54979007"/>
<feature type="compositionally biased region" description="Low complexity" evidence="1">
    <location>
        <begin position="1"/>
        <end position="41"/>
    </location>
</feature>
<accession>A0A1L7DQG6</accession>
<organism evidence="2 3">
    <name type="scientific">Ralstonia phage RS-PII-1</name>
    <dbReference type="NCBI Taxonomy" id="1932892"/>
    <lineage>
        <taxon>Viruses</taxon>
        <taxon>Duplodnaviria</taxon>
        <taxon>Heunggongvirae</taxon>
        <taxon>Uroviricota</taxon>
        <taxon>Caudoviricetes</taxon>
        <taxon>Autographivirales</taxon>
        <taxon>Autonotataviridae</taxon>
        <taxon>Sukuvirus</taxon>
        <taxon>Sukuvirus RSPII1</taxon>
    </lineage>
</organism>
<reference evidence="2 3" key="1">
    <citation type="submission" date="2016-12" db="EMBL/GenBank/DDBJ databases">
        <title>Isolation, Whole Genome Sequencing Analysis of a Novel Lytic Bacteriophage RS-PII-1 infecting Ralstonia solanacearum.</title>
        <authorList>
            <person name="Su J."/>
            <person name="Liu J."/>
            <person name="Yu H."/>
            <person name="Guo Z."/>
            <person name="Sun H."/>
            <person name="Fan G."/>
            <person name="Gu G."/>
            <person name="Wang G."/>
        </authorList>
    </citation>
    <scope>NUCLEOTIDE SEQUENCE [LARGE SCALE GENOMIC DNA]</scope>
</reference>
<sequence length="250" mass="25673">MTEQVQSAAPAAAPTTAAPAAAPVTAPQTSAPASAPATPASEGAFGPAVQYEKSGHAGLDMALSFLGAQGMGANHPAIKAASETGDFSLLKATLASKGIPGWEQHLALAEDFYASYAEQQAAEQRATGEMCVAAAGGDPAMWQATLDWASQNAEPHEKEAINAALAGGGLVAEAMAHFLVNGYKQAPGTSYEGKPAVNQNAGSNAPVTSHALSPREYADAVGKLHGQMGDRMYSSREYEALNQRRAMYRG</sequence>